<dbReference type="Gene3D" id="3.90.940.20">
    <property type="entry name" value="RPB5-like RNA polymerase subunit"/>
    <property type="match status" value="1"/>
</dbReference>
<dbReference type="SUPFAM" id="SSF55287">
    <property type="entry name" value="RPB5-like RNA polymerase subunit"/>
    <property type="match status" value="1"/>
</dbReference>
<dbReference type="GO" id="GO:0005666">
    <property type="term" value="C:RNA polymerase III complex"/>
    <property type="evidence" value="ECO:0007669"/>
    <property type="project" value="TreeGrafter"/>
</dbReference>
<dbReference type="GO" id="GO:0005665">
    <property type="term" value="C:RNA polymerase II, core complex"/>
    <property type="evidence" value="ECO:0007669"/>
    <property type="project" value="TreeGrafter"/>
</dbReference>
<name>A0A6C0H839_9ZZZZ</name>
<dbReference type="EMBL" id="MN739899">
    <property type="protein sequence ID" value="QHT76669.1"/>
    <property type="molecule type" value="Genomic_DNA"/>
</dbReference>
<proteinExistence type="predicted"/>
<dbReference type="GO" id="GO:0006362">
    <property type="term" value="P:transcription elongation by RNA polymerase I"/>
    <property type="evidence" value="ECO:0007669"/>
    <property type="project" value="TreeGrafter"/>
</dbReference>
<dbReference type="GO" id="GO:0003677">
    <property type="term" value="F:DNA binding"/>
    <property type="evidence" value="ECO:0007669"/>
    <property type="project" value="InterPro"/>
</dbReference>
<sequence length="203" mass="24194">MRNILTNVEYNHTELLEIIIKNILKMLERRHKINSYEEEFKKINQINTNNIIEIKAINNEIINIYFINSNITTIVSGTPLEIYLSENLNIRKIIIAKVVSKKVVRQLYYEYQNVEFFFENEMLEDIPSKIFIPQHILLTKEEKKELSEVFDEKDIGKILLFDIMSRYYNANVGDIFRIIRPSITSGYNIYYRKVINSTIDNIF</sequence>
<dbReference type="InterPro" id="IPR000783">
    <property type="entry name" value="RNA_pol_subH/Rpb5_C"/>
</dbReference>
<keyword evidence="1" id="KW-0804">Transcription</keyword>
<dbReference type="GO" id="GO:0005736">
    <property type="term" value="C:RNA polymerase I complex"/>
    <property type="evidence" value="ECO:0007669"/>
    <property type="project" value="TreeGrafter"/>
</dbReference>
<dbReference type="Pfam" id="PF01191">
    <property type="entry name" value="RNA_pol_Rpb5_C"/>
    <property type="match status" value="1"/>
</dbReference>
<dbReference type="InterPro" id="IPR014381">
    <property type="entry name" value="Arch_Rpo5/euc_Rpb5"/>
</dbReference>
<dbReference type="GO" id="GO:0042797">
    <property type="term" value="P:tRNA transcription by RNA polymerase III"/>
    <property type="evidence" value="ECO:0007669"/>
    <property type="project" value="TreeGrafter"/>
</dbReference>
<dbReference type="InterPro" id="IPR035913">
    <property type="entry name" value="RPB5-like_sf"/>
</dbReference>
<reference evidence="3" key="1">
    <citation type="journal article" date="2020" name="Nature">
        <title>Giant virus diversity and host interactions through global metagenomics.</title>
        <authorList>
            <person name="Schulz F."/>
            <person name="Roux S."/>
            <person name="Paez-Espino D."/>
            <person name="Jungbluth S."/>
            <person name="Walsh D.A."/>
            <person name="Denef V.J."/>
            <person name="McMahon K.D."/>
            <person name="Konstantinidis K.T."/>
            <person name="Eloe-Fadrosh E.A."/>
            <person name="Kyrpides N.C."/>
            <person name="Woyke T."/>
        </authorList>
    </citation>
    <scope>NUCLEOTIDE SEQUENCE</scope>
    <source>
        <strain evidence="3">GVMAG-M-3300023179-82</strain>
    </source>
</reference>
<dbReference type="PANTHER" id="PTHR10535:SF0">
    <property type="entry name" value="DNA-DIRECTED RNA POLYMERASES I, II, AND III SUBUNIT RPABC1"/>
    <property type="match status" value="1"/>
</dbReference>
<dbReference type="AlphaFoldDB" id="A0A6C0H839"/>
<dbReference type="GO" id="GO:0006366">
    <property type="term" value="P:transcription by RNA polymerase II"/>
    <property type="evidence" value="ECO:0007669"/>
    <property type="project" value="TreeGrafter"/>
</dbReference>
<dbReference type="PANTHER" id="PTHR10535">
    <property type="entry name" value="DNA-DIRECTED RNA POLYMERASES I, II, AND III SUBUNIT RPABC1"/>
    <property type="match status" value="1"/>
</dbReference>
<accession>A0A6C0H839</accession>
<organism evidence="3">
    <name type="scientific">viral metagenome</name>
    <dbReference type="NCBI Taxonomy" id="1070528"/>
    <lineage>
        <taxon>unclassified sequences</taxon>
        <taxon>metagenomes</taxon>
        <taxon>organismal metagenomes</taxon>
    </lineage>
</organism>
<protein>
    <recommendedName>
        <fullName evidence="2">RNA polymerase subunit H/Rpb5 C-terminal domain-containing protein</fullName>
    </recommendedName>
</protein>
<evidence type="ECO:0000259" key="2">
    <source>
        <dbReference type="Pfam" id="PF01191"/>
    </source>
</evidence>
<evidence type="ECO:0000256" key="1">
    <source>
        <dbReference type="ARBA" id="ARBA00023163"/>
    </source>
</evidence>
<feature type="domain" description="RNA polymerase subunit H/Rpb5 C-terminal" evidence="2">
    <location>
        <begin position="126"/>
        <end position="194"/>
    </location>
</feature>
<dbReference type="GO" id="GO:0003899">
    <property type="term" value="F:DNA-directed RNA polymerase activity"/>
    <property type="evidence" value="ECO:0007669"/>
    <property type="project" value="InterPro"/>
</dbReference>
<evidence type="ECO:0000313" key="3">
    <source>
        <dbReference type="EMBL" id="QHT76669.1"/>
    </source>
</evidence>